<name>A0AAW0DI20_9AGAR</name>
<gene>
    <name evidence="3" type="ORF">VNI00_004841</name>
</gene>
<accession>A0AAW0DI20</accession>
<feature type="transmembrane region" description="Helical" evidence="2">
    <location>
        <begin position="6"/>
        <end position="34"/>
    </location>
</feature>
<keyword evidence="2" id="KW-0472">Membrane</keyword>
<evidence type="ECO:0000256" key="1">
    <source>
        <dbReference type="SAM" id="MobiDB-lite"/>
    </source>
</evidence>
<proteinExistence type="predicted"/>
<evidence type="ECO:0000313" key="3">
    <source>
        <dbReference type="EMBL" id="KAK7051341.1"/>
    </source>
</evidence>
<protein>
    <submittedName>
        <fullName evidence="3">Uncharacterized protein</fullName>
    </submittedName>
</protein>
<evidence type="ECO:0000256" key="2">
    <source>
        <dbReference type="SAM" id="Phobius"/>
    </source>
</evidence>
<dbReference type="AlphaFoldDB" id="A0AAW0DI20"/>
<keyword evidence="2" id="KW-1133">Transmembrane helix</keyword>
<comment type="caution">
    <text evidence="3">The sequence shown here is derived from an EMBL/GenBank/DDBJ whole genome shotgun (WGS) entry which is preliminary data.</text>
</comment>
<reference evidence="3 4" key="1">
    <citation type="submission" date="2024-01" db="EMBL/GenBank/DDBJ databases">
        <title>A draft genome for a cacao thread blight-causing isolate of Paramarasmius palmivorus.</title>
        <authorList>
            <person name="Baruah I.K."/>
            <person name="Bukari Y."/>
            <person name="Amoako-Attah I."/>
            <person name="Meinhardt L.W."/>
            <person name="Bailey B.A."/>
            <person name="Cohen S.P."/>
        </authorList>
    </citation>
    <scope>NUCLEOTIDE SEQUENCE [LARGE SCALE GENOMIC DNA]</scope>
    <source>
        <strain evidence="3 4">GH-12</strain>
    </source>
</reference>
<sequence>MTALGFIINTFSVIFITAFISFTIMGIIAFITWITGTPQPPPFREVVESSRALPTYEEAIHSDNSDVNTVAEVTPSSDITDAKEKTRDRERGSKLKRVKLFTKPLGAAAQDIKNISRSLTRSLRRTQVASTAPFSKEKQSGASSTSSLPSRPGLNRTFTRIANTFKLTQSSSSAIEMVREISNGHCREVILSEEALGMSRQLSSNRALCTGW</sequence>
<dbReference type="Proteomes" id="UP001383192">
    <property type="component" value="Unassembled WGS sequence"/>
</dbReference>
<keyword evidence="4" id="KW-1185">Reference proteome</keyword>
<dbReference type="EMBL" id="JAYKXP010000013">
    <property type="protein sequence ID" value="KAK7051341.1"/>
    <property type="molecule type" value="Genomic_DNA"/>
</dbReference>
<evidence type="ECO:0000313" key="4">
    <source>
        <dbReference type="Proteomes" id="UP001383192"/>
    </source>
</evidence>
<keyword evidence="2" id="KW-0812">Transmembrane</keyword>
<organism evidence="3 4">
    <name type="scientific">Paramarasmius palmivorus</name>
    <dbReference type="NCBI Taxonomy" id="297713"/>
    <lineage>
        <taxon>Eukaryota</taxon>
        <taxon>Fungi</taxon>
        <taxon>Dikarya</taxon>
        <taxon>Basidiomycota</taxon>
        <taxon>Agaricomycotina</taxon>
        <taxon>Agaricomycetes</taxon>
        <taxon>Agaricomycetidae</taxon>
        <taxon>Agaricales</taxon>
        <taxon>Marasmiineae</taxon>
        <taxon>Marasmiaceae</taxon>
        <taxon>Paramarasmius</taxon>
    </lineage>
</organism>
<feature type="region of interest" description="Disordered" evidence="1">
    <location>
        <begin position="126"/>
        <end position="155"/>
    </location>
</feature>
<feature type="compositionally biased region" description="Polar residues" evidence="1">
    <location>
        <begin position="140"/>
        <end position="149"/>
    </location>
</feature>